<gene>
    <name evidence="3" type="ORF">IUJ34_27205</name>
</gene>
<dbReference type="Pfam" id="PF13392">
    <property type="entry name" value="HNH_3"/>
    <property type="match status" value="1"/>
</dbReference>
<evidence type="ECO:0000313" key="3">
    <source>
        <dbReference type="EMBL" id="QPG08007.1"/>
    </source>
</evidence>
<keyword evidence="3" id="KW-0255">Endonuclease</keyword>
<dbReference type="GO" id="GO:0016788">
    <property type="term" value="F:hydrolase activity, acting on ester bonds"/>
    <property type="evidence" value="ECO:0007669"/>
    <property type="project" value="InterPro"/>
</dbReference>
<proteinExistence type="predicted"/>
<dbReference type="GO" id="GO:0004519">
    <property type="term" value="F:endonuclease activity"/>
    <property type="evidence" value="ECO:0007669"/>
    <property type="project" value="UniProtKB-KW"/>
</dbReference>
<name>A0A7S9E202_KLEPN</name>
<dbReference type="InterPro" id="IPR044925">
    <property type="entry name" value="His-Me_finger_sf"/>
</dbReference>
<feature type="domain" description="HNH nuclease" evidence="2">
    <location>
        <begin position="69"/>
        <end position="112"/>
    </location>
</feature>
<dbReference type="Gene3D" id="3.90.75.20">
    <property type="match status" value="1"/>
</dbReference>
<protein>
    <submittedName>
        <fullName evidence="3">HNH endonuclease</fullName>
    </submittedName>
</protein>
<keyword evidence="3" id="KW-0614">Plasmid</keyword>
<evidence type="ECO:0000259" key="1">
    <source>
        <dbReference type="Pfam" id="PF07463"/>
    </source>
</evidence>
<dbReference type="Proteomes" id="UP000594592">
    <property type="component" value="Plasmid pKPHS1"/>
</dbReference>
<evidence type="ECO:0000313" key="4">
    <source>
        <dbReference type="Proteomes" id="UP000594592"/>
    </source>
</evidence>
<sequence>MEEIWKSIPEFEGYYEASSLGRIRSLDVIRTAPNGGEWVKGQILKPRVINDFGHLGVKLSVNGVKCDRTVHYLVATAFHGERPEGLLIRHLDGRPSNNAPSNLAYGTQVDNMADAIAHDTVEFGERRYNAKLTNEVVIAIRIKKSEGALNKDLAAEYGLTELYIHHIVTGKKWARVGGPIVVSRASKTGC</sequence>
<keyword evidence="3" id="KW-0540">Nuclease</keyword>
<evidence type="ECO:0000259" key="2">
    <source>
        <dbReference type="Pfam" id="PF13392"/>
    </source>
</evidence>
<dbReference type="InterPro" id="IPR010902">
    <property type="entry name" value="NUMOD4"/>
</dbReference>
<dbReference type="Pfam" id="PF07463">
    <property type="entry name" value="NUMOD4"/>
    <property type="match status" value="1"/>
</dbReference>
<accession>A0A7S9E202</accession>
<dbReference type="EMBL" id="CP064822">
    <property type="protein sequence ID" value="QPG08007.1"/>
    <property type="molecule type" value="Genomic_DNA"/>
</dbReference>
<geneLocation type="plasmid" evidence="3 4">
    <name>pKPHS1</name>
</geneLocation>
<dbReference type="AlphaFoldDB" id="A0A7S9E202"/>
<reference evidence="3 4" key="1">
    <citation type="submission" date="2020-11" db="EMBL/GenBank/DDBJ databases">
        <title>Whole Genome sequence of MDR strain of Klebsiella pneumoniae K219 isolated from sputum.</title>
        <authorList>
            <person name="Aditi B.P."/>
            <person name="Mahalakshmi K."/>
            <person name="Naveen Kumar V."/>
        </authorList>
    </citation>
    <scope>NUCLEOTIDE SEQUENCE [LARGE SCALE GENOMIC DNA]</scope>
    <source>
        <strain evidence="3 4">K219</strain>
        <plasmid evidence="3 4">pKPHS1</plasmid>
    </source>
</reference>
<keyword evidence="3" id="KW-0378">Hydrolase</keyword>
<dbReference type="InterPro" id="IPR003615">
    <property type="entry name" value="HNH_nuc"/>
</dbReference>
<feature type="domain" description="NUMOD4" evidence="1">
    <location>
        <begin position="3"/>
        <end position="48"/>
    </location>
</feature>
<dbReference type="SUPFAM" id="SSF54060">
    <property type="entry name" value="His-Me finger endonucleases"/>
    <property type="match status" value="1"/>
</dbReference>
<organism evidence="3 4">
    <name type="scientific">Klebsiella pneumoniae subsp. pneumoniae</name>
    <dbReference type="NCBI Taxonomy" id="72407"/>
    <lineage>
        <taxon>Bacteria</taxon>
        <taxon>Pseudomonadati</taxon>
        <taxon>Pseudomonadota</taxon>
        <taxon>Gammaproteobacteria</taxon>
        <taxon>Enterobacterales</taxon>
        <taxon>Enterobacteriaceae</taxon>
        <taxon>Klebsiella/Raoultella group</taxon>
        <taxon>Klebsiella</taxon>
        <taxon>Klebsiella pneumoniae complex</taxon>
    </lineage>
</organism>